<dbReference type="EMBL" id="JAWQEG010004831">
    <property type="protein sequence ID" value="KAK3860060.1"/>
    <property type="molecule type" value="Genomic_DNA"/>
</dbReference>
<proteinExistence type="predicted"/>
<reference evidence="1" key="1">
    <citation type="submission" date="2023-10" db="EMBL/GenBank/DDBJ databases">
        <title>Genome assemblies of two species of porcelain crab, Petrolisthes cinctipes and Petrolisthes manimaculis (Anomura: Porcellanidae).</title>
        <authorList>
            <person name="Angst P."/>
        </authorList>
    </citation>
    <scope>NUCLEOTIDE SEQUENCE</scope>
    <source>
        <strain evidence="1">PB745_01</strain>
        <tissue evidence="1">Gill</tissue>
    </source>
</reference>
<name>A0AAE1ERI9_PETCI</name>
<accession>A0AAE1ERI9</accession>
<evidence type="ECO:0000313" key="1">
    <source>
        <dbReference type="EMBL" id="KAK3860060.1"/>
    </source>
</evidence>
<protein>
    <submittedName>
        <fullName evidence="1">Uncharacterized protein</fullName>
    </submittedName>
</protein>
<organism evidence="1 2">
    <name type="scientific">Petrolisthes cinctipes</name>
    <name type="common">Flat porcelain crab</name>
    <dbReference type="NCBI Taxonomy" id="88211"/>
    <lineage>
        <taxon>Eukaryota</taxon>
        <taxon>Metazoa</taxon>
        <taxon>Ecdysozoa</taxon>
        <taxon>Arthropoda</taxon>
        <taxon>Crustacea</taxon>
        <taxon>Multicrustacea</taxon>
        <taxon>Malacostraca</taxon>
        <taxon>Eumalacostraca</taxon>
        <taxon>Eucarida</taxon>
        <taxon>Decapoda</taxon>
        <taxon>Pleocyemata</taxon>
        <taxon>Anomura</taxon>
        <taxon>Galatheoidea</taxon>
        <taxon>Porcellanidae</taxon>
        <taxon>Petrolisthes</taxon>
    </lineage>
</organism>
<sequence length="96" mass="10677">MRREGEGEGSILSVVRTKAGRASVRQCRSRGPLLPSFLSRRRAAQLNNNSRPKQVKKSLAEVLSLPSVHSPSNCLLPSFARSKKRKTIYIKTKCAK</sequence>
<evidence type="ECO:0000313" key="2">
    <source>
        <dbReference type="Proteomes" id="UP001286313"/>
    </source>
</evidence>
<gene>
    <name evidence="1" type="ORF">Pcinc_033865</name>
</gene>
<dbReference type="AlphaFoldDB" id="A0AAE1ERI9"/>
<comment type="caution">
    <text evidence="1">The sequence shown here is derived from an EMBL/GenBank/DDBJ whole genome shotgun (WGS) entry which is preliminary data.</text>
</comment>
<keyword evidence="2" id="KW-1185">Reference proteome</keyword>
<dbReference type="Proteomes" id="UP001286313">
    <property type="component" value="Unassembled WGS sequence"/>
</dbReference>